<dbReference type="Proteomes" id="UP001179952">
    <property type="component" value="Unassembled WGS sequence"/>
</dbReference>
<proteinExistence type="predicted"/>
<reference evidence="1" key="2">
    <citation type="submission" date="2023-06" db="EMBL/GenBank/DDBJ databases">
        <authorList>
            <person name="Ma L."/>
            <person name="Liu K.-W."/>
            <person name="Li Z."/>
            <person name="Hsiao Y.-Y."/>
            <person name="Qi Y."/>
            <person name="Fu T."/>
            <person name="Tang G."/>
            <person name="Zhang D."/>
            <person name="Sun W.-H."/>
            <person name="Liu D.-K."/>
            <person name="Li Y."/>
            <person name="Chen G.-Z."/>
            <person name="Liu X.-D."/>
            <person name="Liao X.-Y."/>
            <person name="Jiang Y.-T."/>
            <person name="Yu X."/>
            <person name="Hao Y."/>
            <person name="Huang J."/>
            <person name="Zhao X.-W."/>
            <person name="Ke S."/>
            <person name="Chen Y.-Y."/>
            <person name="Wu W.-L."/>
            <person name="Hsu J.-L."/>
            <person name="Lin Y.-F."/>
            <person name="Huang M.-D."/>
            <person name="Li C.-Y."/>
            <person name="Huang L."/>
            <person name="Wang Z.-W."/>
            <person name="Zhao X."/>
            <person name="Zhong W.-Y."/>
            <person name="Peng D.-H."/>
            <person name="Ahmad S."/>
            <person name="Lan S."/>
            <person name="Zhang J.-S."/>
            <person name="Tsai W.-C."/>
            <person name="Van De Peer Y."/>
            <person name="Liu Z.-J."/>
        </authorList>
    </citation>
    <scope>NUCLEOTIDE SEQUENCE</scope>
    <source>
        <strain evidence="1">SCP</strain>
        <tissue evidence="1">Leaves</tissue>
    </source>
</reference>
<evidence type="ECO:0000313" key="2">
    <source>
        <dbReference type="Proteomes" id="UP001179952"/>
    </source>
</evidence>
<keyword evidence="2" id="KW-1185">Reference proteome</keyword>
<name>A0AAV9BWG6_ACOGR</name>
<protein>
    <submittedName>
        <fullName evidence="1">Uncharacterized protein</fullName>
    </submittedName>
</protein>
<organism evidence="1 2">
    <name type="scientific">Acorus gramineus</name>
    <name type="common">Dwarf sweet flag</name>
    <dbReference type="NCBI Taxonomy" id="55184"/>
    <lineage>
        <taxon>Eukaryota</taxon>
        <taxon>Viridiplantae</taxon>
        <taxon>Streptophyta</taxon>
        <taxon>Embryophyta</taxon>
        <taxon>Tracheophyta</taxon>
        <taxon>Spermatophyta</taxon>
        <taxon>Magnoliopsida</taxon>
        <taxon>Liliopsida</taxon>
        <taxon>Acoraceae</taxon>
        <taxon>Acorus</taxon>
    </lineage>
</organism>
<gene>
    <name evidence="1" type="ORF">QJS04_geneDACA004717</name>
</gene>
<evidence type="ECO:0000313" key="1">
    <source>
        <dbReference type="EMBL" id="KAK1281263.1"/>
    </source>
</evidence>
<sequence>MEAVVSGGIKNLFSLVRGVFSIEMSFVADYDMLNLPSWMSGKLLWPAIAIARAQLYEIKKTTL</sequence>
<dbReference type="EMBL" id="JAUJYN010000001">
    <property type="protein sequence ID" value="KAK1281263.1"/>
    <property type="molecule type" value="Genomic_DNA"/>
</dbReference>
<dbReference type="AlphaFoldDB" id="A0AAV9BWG6"/>
<accession>A0AAV9BWG6</accession>
<reference evidence="1" key="1">
    <citation type="journal article" date="2023" name="Nat. Commun.">
        <title>Diploid and tetraploid genomes of Acorus and the evolution of monocots.</title>
        <authorList>
            <person name="Ma L."/>
            <person name="Liu K.W."/>
            <person name="Li Z."/>
            <person name="Hsiao Y.Y."/>
            <person name="Qi Y."/>
            <person name="Fu T."/>
            <person name="Tang G.D."/>
            <person name="Zhang D."/>
            <person name="Sun W.H."/>
            <person name="Liu D.K."/>
            <person name="Li Y."/>
            <person name="Chen G.Z."/>
            <person name="Liu X.D."/>
            <person name="Liao X.Y."/>
            <person name="Jiang Y.T."/>
            <person name="Yu X."/>
            <person name="Hao Y."/>
            <person name="Huang J."/>
            <person name="Zhao X.W."/>
            <person name="Ke S."/>
            <person name="Chen Y.Y."/>
            <person name="Wu W.L."/>
            <person name="Hsu J.L."/>
            <person name="Lin Y.F."/>
            <person name="Huang M.D."/>
            <person name="Li C.Y."/>
            <person name="Huang L."/>
            <person name="Wang Z.W."/>
            <person name="Zhao X."/>
            <person name="Zhong W.Y."/>
            <person name="Peng D.H."/>
            <person name="Ahmad S."/>
            <person name="Lan S."/>
            <person name="Zhang J.S."/>
            <person name="Tsai W.C."/>
            <person name="Van de Peer Y."/>
            <person name="Liu Z.J."/>
        </authorList>
    </citation>
    <scope>NUCLEOTIDE SEQUENCE</scope>
    <source>
        <strain evidence="1">SCP</strain>
    </source>
</reference>
<comment type="caution">
    <text evidence="1">The sequence shown here is derived from an EMBL/GenBank/DDBJ whole genome shotgun (WGS) entry which is preliminary data.</text>
</comment>